<dbReference type="EMBL" id="BAAAYN010000028">
    <property type="protein sequence ID" value="GAA3390424.1"/>
    <property type="molecule type" value="Genomic_DNA"/>
</dbReference>
<keyword evidence="11" id="KW-1185">Reference proteome</keyword>
<keyword evidence="3" id="KW-1003">Cell membrane</keyword>
<dbReference type="InterPro" id="IPR020846">
    <property type="entry name" value="MFS_dom"/>
</dbReference>
<dbReference type="InterPro" id="IPR036259">
    <property type="entry name" value="MFS_trans_sf"/>
</dbReference>
<feature type="transmembrane region" description="Helical" evidence="8">
    <location>
        <begin position="114"/>
        <end position="133"/>
    </location>
</feature>
<dbReference type="PANTHER" id="PTHR23517:SF3">
    <property type="entry name" value="INTEGRAL MEMBRANE TRANSPORT PROTEIN"/>
    <property type="match status" value="1"/>
</dbReference>
<evidence type="ECO:0000256" key="5">
    <source>
        <dbReference type="ARBA" id="ARBA00022989"/>
    </source>
</evidence>
<evidence type="ECO:0000256" key="1">
    <source>
        <dbReference type="ARBA" id="ARBA00004651"/>
    </source>
</evidence>
<proteinExistence type="predicted"/>
<organism evidence="10 11">
    <name type="scientific">Cryptosporangium minutisporangium</name>
    <dbReference type="NCBI Taxonomy" id="113569"/>
    <lineage>
        <taxon>Bacteria</taxon>
        <taxon>Bacillati</taxon>
        <taxon>Actinomycetota</taxon>
        <taxon>Actinomycetes</taxon>
        <taxon>Cryptosporangiales</taxon>
        <taxon>Cryptosporangiaceae</taxon>
        <taxon>Cryptosporangium</taxon>
    </lineage>
</organism>
<dbReference type="InterPro" id="IPR050171">
    <property type="entry name" value="MFS_Transporters"/>
</dbReference>
<evidence type="ECO:0000259" key="9">
    <source>
        <dbReference type="PROSITE" id="PS50850"/>
    </source>
</evidence>
<feature type="compositionally biased region" description="Low complexity" evidence="7">
    <location>
        <begin position="144"/>
        <end position="160"/>
    </location>
</feature>
<comment type="caution">
    <text evidence="10">The sequence shown here is derived from an EMBL/GenBank/DDBJ whole genome shotgun (WGS) entry which is preliminary data.</text>
</comment>
<protein>
    <recommendedName>
        <fullName evidence="9">Major facilitator superfamily (MFS) profile domain-containing protein</fullName>
    </recommendedName>
</protein>
<evidence type="ECO:0000313" key="11">
    <source>
        <dbReference type="Proteomes" id="UP001501676"/>
    </source>
</evidence>
<keyword evidence="5 8" id="KW-1133">Transmembrane helix</keyword>
<sequence>MTTNAVTVVGLQAILARHVSRLDPIRALPVGGALTFAGMAGFAVSTEVSHYVAAMVVLTLGEVLIVPSEFALLNRIAPADLRGGYFGAQTLSQLGGFAGPYFGSLILAAYGGPAMFLSIGSLAMISVAIYVFVGRRIRTPASPPTAASDAKSDPAAQTKL</sequence>
<feature type="region of interest" description="Disordered" evidence="7">
    <location>
        <begin position="141"/>
        <end position="160"/>
    </location>
</feature>
<reference evidence="11" key="1">
    <citation type="journal article" date="2019" name="Int. J. Syst. Evol. Microbiol.">
        <title>The Global Catalogue of Microorganisms (GCM) 10K type strain sequencing project: providing services to taxonomists for standard genome sequencing and annotation.</title>
        <authorList>
            <consortium name="The Broad Institute Genomics Platform"/>
            <consortium name="The Broad Institute Genome Sequencing Center for Infectious Disease"/>
            <person name="Wu L."/>
            <person name="Ma J."/>
        </authorList>
    </citation>
    <scope>NUCLEOTIDE SEQUENCE [LARGE SCALE GENOMIC DNA]</scope>
    <source>
        <strain evidence="11">JCM 9458</strain>
    </source>
</reference>
<feature type="transmembrane region" description="Helical" evidence="8">
    <location>
        <begin position="27"/>
        <end position="45"/>
    </location>
</feature>
<evidence type="ECO:0000256" key="6">
    <source>
        <dbReference type="ARBA" id="ARBA00023136"/>
    </source>
</evidence>
<dbReference type="Gene3D" id="1.20.1250.20">
    <property type="entry name" value="MFS general substrate transporter like domains"/>
    <property type="match status" value="1"/>
</dbReference>
<feature type="domain" description="Major facilitator superfamily (MFS) profile" evidence="9">
    <location>
        <begin position="1"/>
        <end position="160"/>
    </location>
</feature>
<evidence type="ECO:0000256" key="2">
    <source>
        <dbReference type="ARBA" id="ARBA00022448"/>
    </source>
</evidence>
<dbReference type="Proteomes" id="UP001501676">
    <property type="component" value="Unassembled WGS sequence"/>
</dbReference>
<name>A0ABP6T1V9_9ACTN</name>
<accession>A0ABP6T1V9</accession>
<evidence type="ECO:0000256" key="7">
    <source>
        <dbReference type="SAM" id="MobiDB-lite"/>
    </source>
</evidence>
<keyword evidence="4 8" id="KW-0812">Transmembrane</keyword>
<feature type="transmembrane region" description="Helical" evidence="8">
    <location>
        <begin position="51"/>
        <end position="73"/>
    </location>
</feature>
<dbReference type="Pfam" id="PF07690">
    <property type="entry name" value="MFS_1"/>
    <property type="match status" value="1"/>
</dbReference>
<evidence type="ECO:0000313" key="10">
    <source>
        <dbReference type="EMBL" id="GAA3390424.1"/>
    </source>
</evidence>
<evidence type="ECO:0000256" key="8">
    <source>
        <dbReference type="SAM" id="Phobius"/>
    </source>
</evidence>
<dbReference type="SUPFAM" id="SSF103473">
    <property type="entry name" value="MFS general substrate transporter"/>
    <property type="match status" value="1"/>
</dbReference>
<keyword evidence="2" id="KW-0813">Transport</keyword>
<feature type="transmembrane region" description="Helical" evidence="8">
    <location>
        <begin position="85"/>
        <end position="108"/>
    </location>
</feature>
<dbReference type="RefSeq" id="WP_376981005.1">
    <property type="nucleotide sequence ID" value="NZ_BAAAYN010000028.1"/>
</dbReference>
<dbReference type="PROSITE" id="PS50850">
    <property type="entry name" value="MFS"/>
    <property type="match status" value="1"/>
</dbReference>
<dbReference type="InterPro" id="IPR011701">
    <property type="entry name" value="MFS"/>
</dbReference>
<keyword evidence="6 8" id="KW-0472">Membrane</keyword>
<comment type="subcellular location">
    <subcellularLocation>
        <location evidence="1">Cell membrane</location>
        <topology evidence="1">Multi-pass membrane protein</topology>
    </subcellularLocation>
</comment>
<evidence type="ECO:0000256" key="3">
    <source>
        <dbReference type="ARBA" id="ARBA00022475"/>
    </source>
</evidence>
<evidence type="ECO:0000256" key="4">
    <source>
        <dbReference type="ARBA" id="ARBA00022692"/>
    </source>
</evidence>
<gene>
    <name evidence="10" type="ORF">GCM10020369_44320</name>
</gene>
<dbReference type="PANTHER" id="PTHR23517">
    <property type="entry name" value="RESISTANCE PROTEIN MDTM, PUTATIVE-RELATED-RELATED"/>
    <property type="match status" value="1"/>
</dbReference>